<evidence type="ECO:0000256" key="1">
    <source>
        <dbReference type="SAM" id="MobiDB-lite"/>
    </source>
</evidence>
<accession>A0A6A7BQD5</accession>
<feature type="chain" id="PRO_5025425290" description="Secreted protein" evidence="2">
    <location>
        <begin position="22"/>
        <end position="364"/>
    </location>
</feature>
<evidence type="ECO:0000313" key="3">
    <source>
        <dbReference type="EMBL" id="KAF2856829.1"/>
    </source>
</evidence>
<evidence type="ECO:0000256" key="2">
    <source>
        <dbReference type="SAM" id="SignalP"/>
    </source>
</evidence>
<evidence type="ECO:0000313" key="4">
    <source>
        <dbReference type="Proteomes" id="UP000799423"/>
    </source>
</evidence>
<keyword evidence="4" id="KW-1185">Reference proteome</keyword>
<dbReference type="EMBL" id="MU006288">
    <property type="protein sequence ID" value="KAF2856829.1"/>
    <property type="molecule type" value="Genomic_DNA"/>
</dbReference>
<feature type="compositionally biased region" description="Basic and acidic residues" evidence="1">
    <location>
        <begin position="78"/>
        <end position="95"/>
    </location>
</feature>
<evidence type="ECO:0008006" key="5">
    <source>
        <dbReference type="Google" id="ProtNLM"/>
    </source>
</evidence>
<keyword evidence="2" id="KW-0732">Signal</keyword>
<gene>
    <name evidence="3" type="ORF">T440DRAFT_474180</name>
</gene>
<dbReference type="Proteomes" id="UP000799423">
    <property type="component" value="Unassembled WGS sequence"/>
</dbReference>
<proteinExistence type="predicted"/>
<organism evidence="3 4">
    <name type="scientific">Plenodomus tracheiphilus IPT5</name>
    <dbReference type="NCBI Taxonomy" id="1408161"/>
    <lineage>
        <taxon>Eukaryota</taxon>
        <taxon>Fungi</taxon>
        <taxon>Dikarya</taxon>
        <taxon>Ascomycota</taxon>
        <taxon>Pezizomycotina</taxon>
        <taxon>Dothideomycetes</taxon>
        <taxon>Pleosporomycetidae</taxon>
        <taxon>Pleosporales</taxon>
        <taxon>Pleosporineae</taxon>
        <taxon>Leptosphaeriaceae</taxon>
        <taxon>Plenodomus</taxon>
    </lineage>
</organism>
<sequence length="364" mass="39913">MVGPWFARLILPSSILWHGLASHGLDTDSELHDFTAQQRIHTPHSACTSVSLPKAGPHLAIELVGQHPLQHPSAAPTEDTRDKTPEKTPEKDGTHRIACQTACRDRHSKSPDLYHQSHGQMDQIITPPPLPIASIPGTSVVRCLIILRRCESCLSRSPTTSGNRLQCFDAATSGTPVTCACIGLSRLPRAASIPGGRSSQATSAAPRITLPFARRGPTSRIDRETHHFKACRADFDVQPSRGDQVSVGKSAHPHLHLLRMSHRRRCRPCLSHCGHRKKTVVTCPSPPAKRPGSWDSVSLQCRQWSNCRPHLGSSSPKCFTATFQHCQCSGENWPLFTMINSPQAPNLLLIIHIPCPSHAKHLEV</sequence>
<feature type="signal peptide" evidence="2">
    <location>
        <begin position="1"/>
        <end position="21"/>
    </location>
</feature>
<reference evidence="3" key="1">
    <citation type="submission" date="2020-01" db="EMBL/GenBank/DDBJ databases">
        <authorList>
            <consortium name="DOE Joint Genome Institute"/>
            <person name="Haridas S."/>
            <person name="Albert R."/>
            <person name="Binder M."/>
            <person name="Bloem J."/>
            <person name="Labutti K."/>
            <person name="Salamov A."/>
            <person name="Andreopoulos B."/>
            <person name="Baker S.E."/>
            <person name="Barry K."/>
            <person name="Bills G."/>
            <person name="Bluhm B.H."/>
            <person name="Cannon C."/>
            <person name="Castanera R."/>
            <person name="Culley D.E."/>
            <person name="Daum C."/>
            <person name="Ezra D."/>
            <person name="Gonzalez J.B."/>
            <person name="Henrissat B."/>
            <person name="Kuo A."/>
            <person name="Liang C."/>
            <person name="Lipzen A."/>
            <person name="Lutzoni F."/>
            <person name="Magnuson J."/>
            <person name="Mondo S."/>
            <person name="Nolan M."/>
            <person name="Ohm R."/>
            <person name="Pangilinan J."/>
            <person name="Park H.-J."/>
            <person name="Ramirez L."/>
            <person name="Alfaro M."/>
            <person name="Sun H."/>
            <person name="Tritt A."/>
            <person name="Yoshinaga Y."/>
            <person name="Zwiers L.-H."/>
            <person name="Turgeon B.G."/>
            <person name="Goodwin S.B."/>
            <person name="Spatafora J.W."/>
            <person name="Crous P.W."/>
            <person name="Grigoriev I.V."/>
        </authorList>
    </citation>
    <scope>NUCLEOTIDE SEQUENCE</scope>
    <source>
        <strain evidence="3">IPT5</strain>
    </source>
</reference>
<feature type="region of interest" description="Disordered" evidence="1">
    <location>
        <begin position="70"/>
        <end position="95"/>
    </location>
</feature>
<protein>
    <recommendedName>
        <fullName evidence="5">Secreted protein</fullName>
    </recommendedName>
</protein>
<name>A0A6A7BQD5_9PLEO</name>
<dbReference type="AlphaFoldDB" id="A0A6A7BQD5"/>